<feature type="region of interest" description="Disordered" evidence="1">
    <location>
        <begin position="81"/>
        <end position="145"/>
    </location>
</feature>
<reference evidence="2 3" key="1">
    <citation type="journal article" date="2016" name="Int. J. Syst. Evol. Microbiol.">
        <title>Labrenzia salina sp. nov., isolated from the rhizosphere of the halophyte Arthrocnemum macrostachyum.</title>
        <authorList>
            <person name="Camacho M."/>
            <person name="Redondo-Gomez S."/>
            <person name="Rodriguez-Llorente I."/>
            <person name="Rohde M."/>
            <person name="Sproer C."/>
            <person name="Schumann P."/>
            <person name="Klenk H.P."/>
            <person name="Montero-Calasanz M.D.C."/>
        </authorList>
    </citation>
    <scope>NUCLEOTIDE SEQUENCE [LARGE SCALE GENOMIC DNA]</scope>
    <source>
        <strain evidence="2 3">DSM 29163</strain>
    </source>
</reference>
<protein>
    <submittedName>
        <fullName evidence="2">Uncharacterized protein</fullName>
    </submittedName>
</protein>
<accession>A0ABT3R6C4</accession>
<feature type="compositionally biased region" description="Polar residues" evidence="1">
    <location>
        <begin position="48"/>
        <end position="65"/>
    </location>
</feature>
<feature type="compositionally biased region" description="Basic residues" evidence="1">
    <location>
        <begin position="108"/>
        <end position="118"/>
    </location>
</feature>
<proteinExistence type="predicted"/>
<gene>
    <name evidence="2" type="ORF">ON753_20305</name>
</gene>
<evidence type="ECO:0000313" key="3">
    <source>
        <dbReference type="Proteomes" id="UP001300261"/>
    </source>
</evidence>
<organism evidence="2 3">
    <name type="scientific">Roseibium salinum</name>
    <dbReference type="NCBI Taxonomy" id="1604349"/>
    <lineage>
        <taxon>Bacteria</taxon>
        <taxon>Pseudomonadati</taxon>
        <taxon>Pseudomonadota</taxon>
        <taxon>Alphaproteobacteria</taxon>
        <taxon>Hyphomicrobiales</taxon>
        <taxon>Stappiaceae</taxon>
        <taxon>Roseibium</taxon>
    </lineage>
</organism>
<evidence type="ECO:0000256" key="1">
    <source>
        <dbReference type="SAM" id="MobiDB-lite"/>
    </source>
</evidence>
<name>A0ABT3R6C4_9HYPH</name>
<evidence type="ECO:0000313" key="2">
    <source>
        <dbReference type="EMBL" id="MCX2724681.1"/>
    </source>
</evidence>
<keyword evidence="3" id="KW-1185">Reference proteome</keyword>
<sequence>MFPASRLKDQRTCVTLTKHQNTLRHPSIRKANAAYASLPSIPNCQRTEAQNLSSTCPQPRENQPEPNLAIRPFRTNFQEFRAQNPVASDVAAVDERGYTHTNQTSQRPNHKKSKKTQKQSRQSKNINNINGVTKQHTKQKHAENV</sequence>
<dbReference type="RefSeq" id="WP_265964879.1">
    <property type="nucleotide sequence ID" value="NZ_JAPEVI010000003.1"/>
</dbReference>
<feature type="compositionally biased region" description="Polar residues" evidence="1">
    <location>
        <begin position="125"/>
        <end position="134"/>
    </location>
</feature>
<dbReference type="Proteomes" id="UP001300261">
    <property type="component" value="Unassembled WGS sequence"/>
</dbReference>
<feature type="region of interest" description="Disordered" evidence="1">
    <location>
        <begin position="48"/>
        <end position="69"/>
    </location>
</feature>
<dbReference type="EMBL" id="JAPEVI010000003">
    <property type="protein sequence ID" value="MCX2724681.1"/>
    <property type="molecule type" value="Genomic_DNA"/>
</dbReference>
<comment type="caution">
    <text evidence="2">The sequence shown here is derived from an EMBL/GenBank/DDBJ whole genome shotgun (WGS) entry which is preliminary data.</text>
</comment>